<evidence type="ECO:0000313" key="2">
    <source>
        <dbReference type="EMBL" id="SFC32697.1"/>
    </source>
</evidence>
<dbReference type="InterPro" id="IPR052339">
    <property type="entry name" value="Fe-S_Maturation_MIP18"/>
</dbReference>
<reference evidence="2 3" key="1">
    <citation type="submission" date="2016-10" db="EMBL/GenBank/DDBJ databases">
        <authorList>
            <person name="de Groot N.N."/>
        </authorList>
    </citation>
    <scope>NUCLEOTIDE SEQUENCE [LARGE SCALE GENOMIC DNA]</scope>
    <source>
        <strain evidence="2 3">DSM 6793</strain>
    </source>
</reference>
<dbReference type="EMBL" id="FOLE01000004">
    <property type="protein sequence ID" value="SFC32697.1"/>
    <property type="molecule type" value="Genomic_DNA"/>
</dbReference>
<dbReference type="PANTHER" id="PTHR42831">
    <property type="entry name" value="FE-S PROTEIN MATURATION AUXILIARY FACTOR YITW"/>
    <property type="match status" value="1"/>
</dbReference>
<sequence>MRPVASFFPSIMITTEHELDPQIIAAIKSVYDPEIPVDIYELGLIYEIKVYPINNVYVRMTLTSPSCPSAGTLPGEVEMAIRAVPEVQDVQIELTFDPPYSQDMMSEIARLELGFM</sequence>
<name>A0A1I1I8W2_9BACT</name>
<evidence type="ECO:0000313" key="3">
    <source>
        <dbReference type="Proteomes" id="UP000199514"/>
    </source>
</evidence>
<dbReference type="Pfam" id="PF01883">
    <property type="entry name" value="FeS_assembly_P"/>
    <property type="match status" value="1"/>
</dbReference>
<dbReference type="STRING" id="927664.SAMN05421780_104269"/>
<dbReference type="Gene3D" id="3.30.300.130">
    <property type="entry name" value="Fe-S cluster assembly (FSCA)"/>
    <property type="match status" value="1"/>
</dbReference>
<keyword evidence="3" id="KW-1185">Reference proteome</keyword>
<feature type="domain" description="MIP18 family-like" evidence="1">
    <location>
        <begin position="22"/>
        <end position="93"/>
    </location>
</feature>
<dbReference type="Proteomes" id="UP000199514">
    <property type="component" value="Unassembled WGS sequence"/>
</dbReference>
<accession>A0A1I1I8W2</accession>
<proteinExistence type="predicted"/>
<dbReference type="PANTHER" id="PTHR42831:SF1">
    <property type="entry name" value="FE-S PROTEIN MATURATION AUXILIARY FACTOR YITW"/>
    <property type="match status" value="1"/>
</dbReference>
<dbReference type="AlphaFoldDB" id="A0A1I1I8W2"/>
<protein>
    <submittedName>
        <fullName evidence="2">FeS assembly SUF system protein</fullName>
    </submittedName>
</protein>
<dbReference type="InterPro" id="IPR002744">
    <property type="entry name" value="MIP18-like"/>
</dbReference>
<evidence type="ECO:0000259" key="1">
    <source>
        <dbReference type="Pfam" id="PF01883"/>
    </source>
</evidence>
<organism evidence="2 3">
    <name type="scientific">Flexibacter flexilis DSM 6793</name>
    <dbReference type="NCBI Taxonomy" id="927664"/>
    <lineage>
        <taxon>Bacteria</taxon>
        <taxon>Pseudomonadati</taxon>
        <taxon>Bacteroidota</taxon>
        <taxon>Cytophagia</taxon>
        <taxon>Cytophagales</taxon>
        <taxon>Flexibacteraceae</taxon>
        <taxon>Flexibacter</taxon>
    </lineage>
</organism>
<dbReference type="SUPFAM" id="SSF117916">
    <property type="entry name" value="Fe-S cluster assembly (FSCA) domain-like"/>
    <property type="match status" value="1"/>
</dbReference>
<gene>
    <name evidence="2" type="ORF">SAMN05421780_104269</name>
</gene>
<dbReference type="InterPro" id="IPR034904">
    <property type="entry name" value="FSCA_dom_sf"/>
</dbReference>